<keyword evidence="8" id="KW-0175">Coiled coil</keyword>
<dbReference type="RefSeq" id="XP_007866754.1">
    <property type="nucleotide sequence ID" value="XM_007868563.1"/>
</dbReference>
<name>S7Q355_GLOTA</name>
<dbReference type="GO" id="GO:0005762">
    <property type="term" value="C:mitochondrial large ribosomal subunit"/>
    <property type="evidence" value="ECO:0007669"/>
    <property type="project" value="TreeGrafter"/>
</dbReference>
<evidence type="ECO:0000256" key="3">
    <source>
        <dbReference type="ARBA" id="ARBA00022980"/>
    </source>
</evidence>
<dbReference type="InterPro" id="IPR010729">
    <property type="entry name" value="Ribosomal_uL29_mit"/>
</dbReference>
<dbReference type="Gene3D" id="6.10.330.20">
    <property type="match status" value="1"/>
</dbReference>
<comment type="subcellular location">
    <subcellularLocation>
        <location evidence="1">Mitochondrion</location>
    </subcellularLocation>
</comment>
<keyword evidence="3" id="KW-0689">Ribosomal protein</keyword>
<feature type="compositionally biased region" description="Basic and acidic residues" evidence="9">
    <location>
        <begin position="297"/>
        <end position="332"/>
    </location>
</feature>
<evidence type="ECO:0000256" key="2">
    <source>
        <dbReference type="ARBA" id="ARBA00009254"/>
    </source>
</evidence>
<evidence type="ECO:0000313" key="10">
    <source>
        <dbReference type="EMBL" id="EPQ54446.1"/>
    </source>
</evidence>
<evidence type="ECO:0000313" key="11">
    <source>
        <dbReference type="Proteomes" id="UP000030669"/>
    </source>
</evidence>
<dbReference type="SUPFAM" id="SSF46561">
    <property type="entry name" value="Ribosomal protein L29 (L29p)"/>
    <property type="match status" value="1"/>
</dbReference>
<proteinExistence type="inferred from homology"/>
<dbReference type="InterPro" id="IPR036049">
    <property type="entry name" value="Ribosomal_uL29_sf"/>
</dbReference>
<keyword evidence="11" id="KW-1185">Reference proteome</keyword>
<evidence type="ECO:0000256" key="9">
    <source>
        <dbReference type="SAM" id="MobiDB-lite"/>
    </source>
</evidence>
<protein>
    <recommendedName>
        <fullName evidence="6">Large ribosomal subunit protein uL29m</fullName>
    </recommendedName>
    <alternativeName>
        <fullName evidence="7">54S ribosomal protein L4, mitochondrial</fullName>
    </alternativeName>
</protein>
<dbReference type="InterPro" id="IPR038340">
    <property type="entry name" value="MRP-L47_sf"/>
</dbReference>
<dbReference type="Proteomes" id="UP000030669">
    <property type="component" value="Unassembled WGS sequence"/>
</dbReference>
<keyword evidence="5" id="KW-0687">Ribonucleoprotein</keyword>
<feature type="region of interest" description="Disordered" evidence="9">
    <location>
        <begin position="287"/>
        <end position="362"/>
    </location>
</feature>
<dbReference type="OrthoDB" id="270763at2759"/>
<feature type="region of interest" description="Disordered" evidence="9">
    <location>
        <begin position="35"/>
        <end position="68"/>
    </location>
</feature>
<gene>
    <name evidence="10" type="ORF">GLOTRDRAFT_139033</name>
</gene>
<dbReference type="STRING" id="670483.S7Q355"/>
<dbReference type="GO" id="GO:0003735">
    <property type="term" value="F:structural constituent of ribosome"/>
    <property type="evidence" value="ECO:0007669"/>
    <property type="project" value="InterPro"/>
</dbReference>
<comment type="similarity">
    <text evidence="2">Belongs to the universal ribosomal protein uL29 family.</text>
</comment>
<evidence type="ECO:0000256" key="8">
    <source>
        <dbReference type="SAM" id="Coils"/>
    </source>
</evidence>
<dbReference type="EMBL" id="KB469303">
    <property type="protein sequence ID" value="EPQ54446.1"/>
    <property type="molecule type" value="Genomic_DNA"/>
</dbReference>
<dbReference type="HOGENOM" id="CLU_765152_0_0_1"/>
<feature type="coiled-coil region" evidence="8">
    <location>
        <begin position="246"/>
        <end position="286"/>
    </location>
</feature>
<evidence type="ECO:0000256" key="6">
    <source>
        <dbReference type="ARBA" id="ARBA00035289"/>
    </source>
</evidence>
<dbReference type="GeneID" id="19304145"/>
<dbReference type="AlphaFoldDB" id="S7Q355"/>
<dbReference type="PANTHER" id="PTHR21183:SF18">
    <property type="entry name" value="LARGE RIBOSOMAL SUBUNIT PROTEIN UL29M"/>
    <property type="match status" value="1"/>
</dbReference>
<sequence>MLSVYRAARGCFPSSGPLITPSSRYFASVVETVTTQSAPLPPPGPTTSSDTANRSLVRSTRNGRKLKRAGALVEGNTSPQAHLVEGGPLRPHLGVEVDPNHGLYAFFRKKVDKDGQVQYESIEAADMSADPSGRSWTAAELRRKSFRDLHTLWYVLLRERNLLATQKEEARRIGAGHAMNLAFPQKLIAVRKSMARIKYVLNERRRAYVSALELQNRLLAKQAAERQKRADLLARNETIREKWRQHAALKAEEEKIREEEERVRKEEQMENERKRLEAATKAAASMFGEVSEQAAQDVKKKDEKDTKKMDVKRDAKAEAKGKEKVEDKKVEEPLPMEPPEDKALGDRVAAQLFGFDERDSKR</sequence>
<evidence type="ECO:0000256" key="5">
    <source>
        <dbReference type="ARBA" id="ARBA00023274"/>
    </source>
</evidence>
<dbReference type="GO" id="GO:0032543">
    <property type="term" value="P:mitochondrial translation"/>
    <property type="evidence" value="ECO:0007669"/>
    <property type="project" value="TreeGrafter"/>
</dbReference>
<evidence type="ECO:0000256" key="4">
    <source>
        <dbReference type="ARBA" id="ARBA00023128"/>
    </source>
</evidence>
<dbReference type="PANTHER" id="PTHR21183">
    <property type="entry name" value="RIBOSOMAL PROTEIN L47, MITOCHONDRIAL-RELATED"/>
    <property type="match status" value="1"/>
</dbReference>
<accession>S7Q355</accession>
<organism evidence="10 11">
    <name type="scientific">Gloeophyllum trabeum (strain ATCC 11539 / FP-39264 / Madison 617)</name>
    <name type="common">Brown rot fungus</name>
    <dbReference type="NCBI Taxonomy" id="670483"/>
    <lineage>
        <taxon>Eukaryota</taxon>
        <taxon>Fungi</taxon>
        <taxon>Dikarya</taxon>
        <taxon>Basidiomycota</taxon>
        <taxon>Agaricomycotina</taxon>
        <taxon>Agaricomycetes</taxon>
        <taxon>Gloeophyllales</taxon>
        <taxon>Gloeophyllaceae</taxon>
        <taxon>Gloeophyllum</taxon>
    </lineage>
</organism>
<evidence type="ECO:0000256" key="7">
    <source>
        <dbReference type="ARBA" id="ARBA00035399"/>
    </source>
</evidence>
<dbReference type="Pfam" id="PF06984">
    <property type="entry name" value="MRP-L47"/>
    <property type="match status" value="1"/>
</dbReference>
<evidence type="ECO:0000256" key="1">
    <source>
        <dbReference type="ARBA" id="ARBA00004173"/>
    </source>
</evidence>
<dbReference type="eggNOG" id="KOG3331">
    <property type="taxonomic scope" value="Eukaryota"/>
</dbReference>
<feature type="compositionally biased region" description="Polar residues" evidence="9">
    <location>
        <begin position="46"/>
        <end position="60"/>
    </location>
</feature>
<reference evidence="10 11" key="1">
    <citation type="journal article" date="2012" name="Science">
        <title>The Paleozoic origin of enzymatic lignin decomposition reconstructed from 31 fungal genomes.</title>
        <authorList>
            <person name="Floudas D."/>
            <person name="Binder M."/>
            <person name="Riley R."/>
            <person name="Barry K."/>
            <person name="Blanchette R.A."/>
            <person name="Henrissat B."/>
            <person name="Martinez A.T."/>
            <person name="Otillar R."/>
            <person name="Spatafora J.W."/>
            <person name="Yadav J.S."/>
            <person name="Aerts A."/>
            <person name="Benoit I."/>
            <person name="Boyd A."/>
            <person name="Carlson A."/>
            <person name="Copeland A."/>
            <person name="Coutinho P.M."/>
            <person name="de Vries R.P."/>
            <person name="Ferreira P."/>
            <person name="Findley K."/>
            <person name="Foster B."/>
            <person name="Gaskell J."/>
            <person name="Glotzer D."/>
            <person name="Gorecki P."/>
            <person name="Heitman J."/>
            <person name="Hesse C."/>
            <person name="Hori C."/>
            <person name="Igarashi K."/>
            <person name="Jurgens J.A."/>
            <person name="Kallen N."/>
            <person name="Kersten P."/>
            <person name="Kohler A."/>
            <person name="Kuees U."/>
            <person name="Kumar T.K.A."/>
            <person name="Kuo A."/>
            <person name="LaButti K."/>
            <person name="Larrondo L.F."/>
            <person name="Lindquist E."/>
            <person name="Ling A."/>
            <person name="Lombard V."/>
            <person name="Lucas S."/>
            <person name="Lundell T."/>
            <person name="Martin R."/>
            <person name="McLaughlin D.J."/>
            <person name="Morgenstern I."/>
            <person name="Morin E."/>
            <person name="Murat C."/>
            <person name="Nagy L.G."/>
            <person name="Nolan M."/>
            <person name="Ohm R.A."/>
            <person name="Patyshakuliyeva A."/>
            <person name="Rokas A."/>
            <person name="Ruiz-Duenas F.J."/>
            <person name="Sabat G."/>
            <person name="Salamov A."/>
            <person name="Samejima M."/>
            <person name="Schmutz J."/>
            <person name="Slot J.C."/>
            <person name="St John F."/>
            <person name="Stenlid J."/>
            <person name="Sun H."/>
            <person name="Sun S."/>
            <person name="Syed K."/>
            <person name="Tsang A."/>
            <person name="Wiebenga A."/>
            <person name="Young D."/>
            <person name="Pisabarro A."/>
            <person name="Eastwood D.C."/>
            <person name="Martin F."/>
            <person name="Cullen D."/>
            <person name="Grigoriev I.V."/>
            <person name="Hibbett D.S."/>
        </authorList>
    </citation>
    <scope>NUCLEOTIDE SEQUENCE [LARGE SCALE GENOMIC DNA]</scope>
    <source>
        <strain evidence="10 11">ATCC 11539</strain>
    </source>
</reference>
<keyword evidence="4" id="KW-0496">Mitochondrion</keyword>
<dbReference type="KEGG" id="gtr:GLOTRDRAFT_139033"/>